<dbReference type="GeneID" id="111285212"/>
<dbReference type="OrthoDB" id="529367at2759"/>
<dbReference type="RefSeq" id="XP_022730266.1">
    <property type="nucleotide sequence ID" value="XM_022874531.1"/>
</dbReference>
<keyword evidence="8" id="KW-1185">Reference proteome</keyword>
<dbReference type="InterPro" id="IPR004254">
    <property type="entry name" value="AdipoR/HlyIII-related"/>
</dbReference>
<feature type="binding site" evidence="5">
    <location>
        <position position="346"/>
    </location>
    <ligand>
        <name>Zn(2+)</name>
        <dbReference type="ChEBI" id="CHEBI:29105"/>
    </ligand>
</feature>
<dbReference type="Proteomes" id="UP000515121">
    <property type="component" value="Unplaced"/>
</dbReference>
<gene>
    <name evidence="9" type="primary">LOC111285212</name>
</gene>
<comment type="subcellular location">
    <subcellularLocation>
        <location evidence="1">Membrane</location>
        <topology evidence="1">Multi-pass membrane protein</topology>
    </subcellularLocation>
</comment>
<feature type="transmembrane region" description="Helical" evidence="7">
    <location>
        <begin position="240"/>
        <end position="260"/>
    </location>
</feature>
<feature type="binding site" evidence="5">
    <location>
        <position position="342"/>
    </location>
    <ligand>
        <name>Zn(2+)</name>
        <dbReference type="ChEBI" id="CHEBI:29105"/>
    </ligand>
</feature>
<feature type="transmembrane region" description="Helical" evidence="7">
    <location>
        <begin position="344"/>
        <end position="364"/>
    </location>
</feature>
<evidence type="ECO:0000313" key="8">
    <source>
        <dbReference type="Proteomes" id="UP000515121"/>
    </source>
</evidence>
<keyword evidence="5" id="KW-0479">Metal-binding</keyword>
<dbReference type="GO" id="GO:0009725">
    <property type="term" value="P:response to hormone"/>
    <property type="evidence" value="ECO:0007669"/>
    <property type="project" value="TreeGrafter"/>
</dbReference>
<evidence type="ECO:0000256" key="2">
    <source>
        <dbReference type="ARBA" id="ARBA00022692"/>
    </source>
</evidence>
<evidence type="ECO:0000256" key="5">
    <source>
        <dbReference type="PIRSR" id="PIRSR604254-1"/>
    </source>
</evidence>
<dbReference type="PANTHER" id="PTHR20855">
    <property type="entry name" value="ADIPOR/PROGESTIN RECEPTOR-RELATED"/>
    <property type="match status" value="1"/>
</dbReference>
<evidence type="ECO:0000313" key="9">
    <source>
        <dbReference type="RefSeq" id="XP_022730266.1"/>
    </source>
</evidence>
<reference evidence="9" key="1">
    <citation type="submission" date="2025-08" db="UniProtKB">
        <authorList>
            <consortium name="RefSeq"/>
        </authorList>
    </citation>
    <scope>IDENTIFICATION</scope>
    <source>
        <tissue evidence="9">Fruit stalk</tissue>
    </source>
</reference>
<organism evidence="8 9">
    <name type="scientific">Durio zibethinus</name>
    <name type="common">Durian</name>
    <dbReference type="NCBI Taxonomy" id="66656"/>
    <lineage>
        <taxon>Eukaryota</taxon>
        <taxon>Viridiplantae</taxon>
        <taxon>Streptophyta</taxon>
        <taxon>Embryophyta</taxon>
        <taxon>Tracheophyta</taxon>
        <taxon>Spermatophyta</taxon>
        <taxon>Magnoliopsida</taxon>
        <taxon>eudicotyledons</taxon>
        <taxon>Gunneridae</taxon>
        <taxon>Pentapetalae</taxon>
        <taxon>rosids</taxon>
        <taxon>malvids</taxon>
        <taxon>Malvales</taxon>
        <taxon>Malvaceae</taxon>
        <taxon>Helicteroideae</taxon>
        <taxon>Durio</taxon>
    </lineage>
</organism>
<dbReference type="KEGG" id="dzi:111285212"/>
<evidence type="ECO:0000256" key="4">
    <source>
        <dbReference type="ARBA" id="ARBA00023136"/>
    </source>
</evidence>
<dbReference type="PANTHER" id="PTHR20855:SF115">
    <property type="entry name" value="HEPTAHELICAL TRANSMEMBRANE PROTEIN 1"/>
    <property type="match status" value="1"/>
</dbReference>
<proteinExistence type="predicted"/>
<name>A0A6P5XQU5_DURZI</name>
<dbReference type="GO" id="GO:0016020">
    <property type="term" value="C:membrane"/>
    <property type="evidence" value="ECO:0007669"/>
    <property type="project" value="UniProtKB-SubCell"/>
</dbReference>
<evidence type="ECO:0000256" key="1">
    <source>
        <dbReference type="ARBA" id="ARBA00004141"/>
    </source>
</evidence>
<dbReference type="GO" id="GO:0038023">
    <property type="term" value="F:signaling receptor activity"/>
    <property type="evidence" value="ECO:0007669"/>
    <property type="project" value="TreeGrafter"/>
</dbReference>
<sequence length="372" mass="42661">MTFVEDQAVVLKRKNKKMDPTLDSKLVSQPVDVKNRKKDDDDQGSNKAKKRYVLVSFKELPEYMKDNEFLLNYYRANWSLKEALFSIFRWHNETLNVWTHFLGFVLFLGLTMTNLMEVPQIVDLITFLTRSFPISGDTNVSQDSEDLFLGTANLIDLKRITTPELDVNLPVTPVTRWPFYVFLGGSMFCLLSSSICHLFSCHSHHLNLTLLRIDYTGITTMIITSFFPPIYYIFQCDPKWHFVYLGGITSLGLFTIITLLSPTLSTSKFRAFRALIFSSMGLFGIVPGIHAAIVNWSNPRRNITLAYESAMAIFYLTGTMFYVSRIPERLKPGWFDLAGHSHQIFHILVVMGALAHYGASLVFLEWRDRNGC</sequence>
<keyword evidence="3 7" id="KW-1133">Transmembrane helix</keyword>
<evidence type="ECO:0000256" key="3">
    <source>
        <dbReference type="ARBA" id="ARBA00022989"/>
    </source>
</evidence>
<dbReference type="GO" id="GO:0046872">
    <property type="term" value="F:metal ion binding"/>
    <property type="evidence" value="ECO:0007669"/>
    <property type="project" value="UniProtKB-KW"/>
</dbReference>
<evidence type="ECO:0000256" key="6">
    <source>
        <dbReference type="SAM" id="MobiDB-lite"/>
    </source>
</evidence>
<evidence type="ECO:0000256" key="7">
    <source>
        <dbReference type="SAM" id="Phobius"/>
    </source>
</evidence>
<dbReference type="AlphaFoldDB" id="A0A6P5XQU5"/>
<protein>
    <submittedName>
        <fullName evidence="9">Heptahelical transmembrane protein 1-like</fullName>
    </submittedName>
</protein>
<feature type="transmembrane region" description="Helical" evidence="7">
    <location>
        <begin position="272"/>
        <end position="293"/>
    </location>
</feature>
<feature type="transmembrane region" description="Helical" evidence="7">
    <location>
        <begin position="179"/>
        <end position="201"/>
    </location>
</feature>
<feature type="binding site" evidence="5">
    <location>
        <position position="197"/>
    </location>
    <ligand>
        <name>Zn(2+)</name>
        <dbReference type="ChEBI" id="CHEBI:29105"/>
    </ligand>
</feature>
<keyword evidence="5" id="KW-0862">Zinc</keyword>
<keyword evidence="2 7" id="KW-0812">Transmembrane</keyword>
<feature type="region of interest" description="Disordered" evidence="6">
    <location>
        <begin position="20"/>
        <end position="45"/>
    </location>
</feature>
<dbReference type="Pfam" id="PF03006">
    <property type="entry name" value="HlyIII"/>
    <property type="match status" value="1"/>
</dbReference>
<feature type="transmembrane region" description="Helical" evidence="7">
    <location>
        <begin position="213"/>
        <end position="234"/>
    </location>
</feature>
<feature type="transmembrane region" description="Helical" evidence="7">
    <location>
        <begin position="305"/>
        <end position="323"/>
    </location>
</feature>
<accession>A0A6P5XQU5</accession>
<dbReference type="GO" id="GO:0009744">
    <property type="term" value="P:response to sucrose"/>
    <property type="evidence" value="ECO:0007669"/>
    <property type="project" value="UniProtKB-ARBA"/>
</dbReference>
<keyword evidence="4 7" id="KW-0472">Membrane</keyword>